<dbReference type="InterPro" id="IPR035994">
    <property type="entry name" value="Nucleoside_phosphorylase_sf"/>
</dbReference>
<dbReference type="InterPro" id="IPR056884">
    <property type="entry name" value="NPHP3-like_N"/>
</dbReference>
<dbReference type="GO" id="GO:0009116">
    <property type="term" value="P:nucleoside metabolic process"/>
    <property type="evidence" value="ECO:0007669"/>
    <property type="project" value="InterPro"/>
</dbReference>
<feature type="repeat" description="ANK" evidence="2">
    <location>
        <begin position="939"/>
        <end position="971"/>
    </location>
</feature>
<sequence length="1032" mass="115854">MSDPDNYSVGWICAITTEYVAAQAFLQERHDGPKHVSVHDNNNYTLGRIGTHNVVIAVLPNSEYGLSSAASVARDMLHSFPNIRIGLMVGIGGGAPSVRHDIRLGDVVVGVKSGQGGVFQYDFGKAIQNQEFHEAGFLNQPPTLLRAAVSGLMAQHEFNGNQLEEAIDNALSIHQRLRKKGYKRPEAATDRLYQSDVIHPPGDDVACAVACGDDPSRFVERRERNGEGEEEDDGGGDDIVAIHYGLIASANTLMKDALIRDRLITKKDVLCFEMEAAGLMNHFPCLVIRGICDYSDSHKNKKWQGYAAMAAAAYARDLLLQIPPNKIEAEEKISDILSGIHKLTEESRDIAKEQLQIHKDQVRERLSEKEEKIHQLFRLSSSNDATYEWYKDQVEERVEGTCQWLLQHKRFQKWLQQDESGPLLITADPGCGKSVLAKYLIDHGLPQSATTTSICYFFFKDQDQNTCRQALCALLHQLFSQKPAMIAKHAVLQYSKDGEKLIYSTNILWEILQSVIKDPDAGAIILVFDALDECGESELTSLIKNLESLFHNHQSSKSKVLLTCRPYQQIISKFHGLFRNFPNIHIPGEEESEVISQEVDSVIQHRINQLSLSPGIRDCLEEKLREIPHRTYLWVYLIFDHIQQGDFKQTLKGAESLIQTLPRNVNDAYERILNRSKEEQEPIVRKALGIILAASRPLTLSEMNVAMSIDDTATEDTTKSIDSLDLEDDNDFKSRLRSWCGLFISIYQGRVYFLHQTAREFLLANSAFPTLLGRQWHHSITTRQAHHVLARLCILYLNMVDSHVYLLAEEDGYEMPFIDYAIIQWAAHFREAHIIDGDPIIPATLKLCDPESCSYSYYSKSRDSYEVPSIDETTDLIIASYFGLHVIVKLLVDNAAYIEAMDDYFNTPLIWAVKGGHDVVVKLLLLIEEGADIEAKNGMGQTPLLIAVQDRHEDNVKLLIEEGADIEAKDNEGQTPLLIAVKEGREDYVELLIDIGADIEAKDNEGQTPLSVASEKGYEGIVEMLVAKGAIS</sequence>
<dbReference type="PROSITE" id="PS50837">
    <property type="entry name" value="NACHT"/>
    <property type="match status" value="1"/>
</dbReference>
<dbReference type="Pfam" id="PF23239">
    <property type="entry name" value="DUF7069"/>
    <property type="match status" value="1"/>
</dbReference>
<keyword evidence="6" id="KW-1185">Reference proteome</keyword>
<dbReference type="AlphaFoldDB" id="G9P3U3"/>
<dbReference type="PANTHER" id="PTHR46082:SF11">
    <property type="entry name" value="AAA+ ATPASE DOMAIN-CONTAINING PROTEIN-RELATED"/>
    <property type="match status" value="1"/>
</dbReference>
<dbReference type="Gene3D" id="3.40.50.1580">
    <property type="entry name" value="Nucleoside phosphorylase domain"/>
    <property type="match status" value="1"/>
</dbReference>
<accession>G9P3U3</accession>
<dbReference type="OrthoDB" id="163438at2759"/>
<gene>
    <name evidence="5" type="ORF">TRIATDRAFT_225185</name>
</gene>
<dbReference type="Gene3D" id="1.25.40.20">
    <property type="entry name" value="Ankyrin repeat-containing domain"/>
    <property type="match status" value="2"/>
</dbReference>
<feature type="repeat" description="ANK" evidence="2">
    <location>
        <begin position="904"/>
        <end position="938"/>
    </location>
</feature>
<dbReference type="PROSITE" id="PS50088">
    <property type="entry name" value="ANK_REPEAT"/>
    <property type="match status" value="4"/>
</dbReference>
<dbReference type="InterPro" id="IPR007111">
    <property type="entry name" value="NACHT_NTPase"/>
</dbReference>
<dbReference type="HOGENOM" id="CLU_000288_34_2_1"/>
<dbReference type="PROSITE" id="PS50297">
    <property type="entry name" value="ANK_REP_REGION"/>
    <property type="match status" value="3"/>
</dbReference>
<dbReference type="SMART" id="SM00248">
    <property type="entry name" value="ANK"/>
    <property type="match status" value="5"/>
</dbReference>
<feature type="domain" description="NACHT" evidence="4">
    <location>
        <begin position="421"/>
        <end position="566"/>
    </location>
</feature>
<evidence type="ECO:0000313" key="5">
    <source>
        <dbReference type="EMBL" id="EHK43048.1"/>
    </source>
</evidence>
<dbReference type="PANTHER" id="PTHR46082">
    <property type="entry name" value="ATP/GTP-BINDING PROTEIN-RELATED"/>
    <property type="match status" value="1"/>
</dbReference>
<dbReference type="Gene3D" id="3.40.50.300">
    <property type="entry name" value="P-loop containing nucleotide triphosphate hydrolases"/>
    <property type="match status" value="1"/>
</dbReference>
<dbReference type="GO" id="GO:0003824">
    <property type="term" value="F:catalytic activity"/>
    <property type="evidence" value="ECO:0007669"/>
    <property type="project" value="InterPro"/>
</dbReference>
<feature type="coiled-coil region" evidence="3">
    <location>
        <begin position="352"/>
        <end position="379"/>
    </location>
</feature>
<dbReference type="InterPro" id="IPR036770">
    <property type="entry name" value="Ankyrin_rpt-contain_sf"/>
</dbReference>
<reference evidence="5 6" key="1">
    <citation type="journal article" date="2011" name="Genome Biol.">
        <title>Comparative genome sequence analysis underscores mycoparasitism as the ancestral life style of Trichoderma.</title>
        <authorList>
            <person name="Kubicek C.P."/>
            <person name="Herrera-Estrella A."/>
            <person name="Seidl-Seiboth V."/>
            <person name="Martinez D.A."/>
            <person name="Druzhinina I.S."/>
            <person name="Thon M."/>
            <person name="Zeilinger S."/>
            <person name="Casas-Flores S."/>
            <person name="Horwitz B.A."/>
            <person name="Mukherjee P.K."/>
            <person name="Mukherjee M."/>
            <person name="Kredics L."/>
            <person name="Alcaraz L.D."/>
            <person name="Aerts A."/>
            <person name="Antal Z."/>
            <person name="Atanasova L."/>
            <person name="Cervantes-Badillo M.G."/>
            <person name="Challacombe J."/>
            <person name="Chertkov O."/>
            <person name="McCluskey K."/>
            <person name="Coulpier F."/>
            <person name="Deshpande N."/>
            <person name="von Doehren H."/>
            <person name="Ebbole D.J."/>
            <person name="Esquivel-Naranjo E.U."/>
            <person name="Fekete E."/>
            <person name="Flipphi M."/>
            <person name="Glaser F."/>
            <person name="Gomez-Rodriguez E.Y."/>
            <person name="Gruber S."/>
            <person name="Han C."/>
            <person name="Henrissat B."/>
            <person name="Hermosa R."/>
            <person name="Hernandez-Onate M."/>
            <person name="Karaffa L."/>
            <person name="Kosti I."/>
            <person name="Le Crom S."/>
            <person name="Lindquist E."/>
            <person name="Lucas S."/>
            <person name="Luebeck M."/>
            <person name="Luebeck P.S."/>
            <person name="Margeot A."/>
            <person name="Metz B."/>
            <person name="Misra M."/>
            <person name="Nevalainen H."/>
            <person name="Omann M."/>
            <person name="Packer N."/>
            <person name="Perrone G."/>
            <person name="Uresti-Rivera E.E."/>
            <person name="Salamov A."/>
            <person name="Schmoll M."/>
            <person name="Seiboth B."/>
            <person name="Shapiro H."/>
            <person name="Sukno S."/>
            <person name="Tamayo-Ramos J.A."/>
            <person name="Tisch D."/>
            <person name="Wiest A."/>
            <person name="Wilkinson H.H."/>
            <person name="Zhang M."/>
            <person name="Coutinho P.M."/>
            <person name="Kenerley C.M."/>
            <person name="Monte E."/>
            <person name="Baker S.E."/>
            <person name="Grigoriev I.V."/>
        </authorList>
    </citation>
    <scope>NUCLEOTIDE SEQUENCE [LARGE SCALE GENOMIC DNA]</scope>
    <source>
        <strain evidence="6">ATCC 20476 / IMI 206040</strain>
    </source>
</reference>
<dbReference type="STRING" id="452589.G9P3U3"/>
<feature type="repeat" description="ANK" evidence="2">
    <location>
        <begin position="972"/>
        <end position="1004"/>
    </location>
</feature>
<evidence type="ECO:0000256" key="1">
    <source>
        <dbReference type="ARBA" id="ARBA00022737"/>
    </source>
</evidence>
<organism evidence="5 6">
    <name type="scientific">Hypocrea atroviridis (strain ATCC 20476 / IMI 206040)</name>
    <name type="common">Trichoderma atroviride</name>
    <dbReference type="NCBI Taxonomy" id="452589"/>
    <lineage>
        <taxon>Eukaryota</taxon>
        <taxon>Fungi</taxon>
        <taxon>Dikarya</taxon>
        <taxon>Ascomycota</taxon>
        <taxon>Pezizomycotina</taxon>
        <taxon>Sordariomycetes</taxon>
        <taxon>Hypocreomycetidae</taxon>
        <taxon>Hypocreales</taxon>
        <taxon>Hypocreaceae</taxon>
        <taxon>Trichoderma</taxon>
    </lineage>
</organism>
<keyword evidence="2" id="KW-0040">ANK repeat</keyword>
<dbReference type="SUPFAM" id="SSF52540">
    <property type="entry name" value="P-loop containing nucleoside triphosphate hydrolases"/>
    <property type="match status" value="1"/>
</dbReference>
<proteinExistence type="predicted"/>
<dbReference type="Pfam" id="PF24883">
    <property type="entry name" value="NPHP3_N"/>
    <property type="match status" value="1"/>
</dbReference>
<evidence type="ECO:0000313" key="6">
    <source>
        <dbReference type="Proteomes" id="UP000005426"/>
    </source>
</evidence>
<feature type="repeat" description="ANK" evidence="2">
    <location>
        <begin position="1005"/>
        <end position="1032"/>
    </location>
</feature>
<keyword evidence="1" id="KW-0677">Repeat</keyword>
<dbReference type="Pfam" id="PF22939">
    <property type="entry name" value="WHD_GPIID"/>
    <property type="match status" value="1"/>
</dbReference>
<dbReference type="InterPro" id="IPR053137">
    <property type="entry name" value="NLR-like"/>
</dbReference>
<comment type="caution">
    <text evidence="5">The sequence shown here is derived from an EMBL/GenBank/DDBJ whole genome shotgun (WGS) entry which is preliminary data.</text>
</comment>
<dbReference type="SUPFAM" id="SSF53167">
    <property type="entry name" value="Purine and uridine phosphorylases"/>
    <property type="match status" value="1"/>
</dbReference>
<dbReference type="EMBL" id="ABDG02000026">
    <property type="protein sequence ID" value="EHK43048.1"/>
    <property type="molecule type" value="Genomic_DNA"/>
</dbReference>
<dbReference type="OMA" id="EIPHRTY"/>
<evidence type="ECO:0000256" key="2">
    <source>
        <dbReference type="PROSITE-ProRule" id="PRU00023"/>
    </source>
</evidence>
<dbReference type="Pfam" id="PF12796">
    <property type="entry name" value="Ank_2"/>
    <property type="match status" value="2"/>
</dbReference>
<protein>
    <recommendedName>
        <fullName evidence="4">NACHT domain-containing protein</fullName>
    </recommendedName>
</protein>
<evidence type="ECO:0000256" key="3">
    <source>
        <dbReference type="SAM" id="Coils"/>
    </source>
</evidence>
<dbReference type="InterPro" id="IPR027417">
    <property type="entry name" value="P-loop_NTPase"/>
</dbReference>
<dbReference type="InterPro" id="IPR002110">
    <property type="entry name" value="Ankyrin_rpt"/>
</dbReference>
<dbReference type="SUPFAM" id="SSF48403">
    <property type="entry name" value="Ankyrin repeat"/>
    <property type="match status" value="1"/>
</dbReference>
<dbReference type="eggNOG" id="KOG4177">
    <property type="taxonomic scope" value="Eukaryota"/>
</dbReference>
<dbReference type="InterPro" id="IPR054471">
    <property type="entry name" value="GPIID_WHD"/>
</dbReference>
<dbReference type="Proteomes" id="UP000005426">
    <property type="component" value="Unassembled WGS sequence"/>
</dbReference>
<evidence type="ECO:0000259" key="4">
    <source>
        <dbReference type="PROSITE" id="PS50837"/>
    </source>
</evidence>
<keyword evidence="3" id="KW-0175">Coiled coil</keyword>
<name>G9P3U3_HYPAI</name>
<dbReference type="InterPro" id="IPR055497">
    <property type="entry name" value="DUF7069"/>
</dbReference>